<name>A0A8S1H9C6_9PELO</name>
<dbReference type="SUPFAM" id="SSF143990">
    <property type="entry name" value="YbiA-like"/>
    <property type="match status" value="1"/>
</dbReference>
<dbReference type="CDD" id="cd15457">
    <property type="entry name" value="NADAR"/>
    <property type="match status" value="1"/>
</dbReference>
<dbReference type="OrthoDB" id="206452at2759"/>
<dbReference type="AlphaFoldDB" id="A0A8S1H9C6"/>
<keyword evidence="4" id="KW-1185">Reference proteome</keyword>
<feature type="compositionally biased region" description="Gly residues" evidence="1">
    <location>
        <begin position="232"/>
        <end position="243"/>
    </location>
</feature>
<dbReference type="InterPro" id="IPR037238">
    <property type="entry name" value="YbiA-like_sf"/>
</dbReference>
<reference evidence="3" key="1">
    <citation type="submission" date="2020-10" db="EMBL/GenBank/DDBJ databases">
        <authorList>
            <person name="Kikuchi T."/>
        </authorList>
    </citation>
    <scope>NUCLEOTIDE SEQUENCE</scope>
    <source>
        <strain evidence="3">NKZ352</strain>
    </source>
</reference>
<feature type="domain" description="NADAR" evidence="2">
    <location>
        <begin position="287"/>
        <end position="481"/>
    </location>
</feature>
<gene>
    <name evidence="3" type="ORF">CAUJ_LOCUS8472</name>
</gene>
<feature type="region of interest" description="Disordered" evidence="1">
    <location>
        <begin position="35"/>
        <end position="54"/>
    </location>
</feature>
<proteinExistence type="predicted"/>
<dbReference type="Proteomes" id="UP000835052">
    <property type="component" value="Unassembled WGS sequence"/>
</dbReference>
<dbReference type="InterPro" id="IPR012816">
    <property type="entry name" value="NADAR"/>
</dbReference>
<comment type="caution">
    <text evidence="3">The sequence shown here is derived from an EMBL/GenBank/DDBJ whole genome shotgun (WGS) entry which is preliminary data.</text>
</comment>
<protein>
    <recommendedName>
        <fullName evidence="2">NADAR domain-containing protein</fullName>
    </recommendedName>
</protein>
<sequence>MAWTSGDSWSNTNYYNALSASYSYGYGGARTDLPGNGNNPQYSNSNGFNQSSPQYSYMAYNQRNSVNSEPLGYNPEYPTYDSRSLSLNQSAFSTQQTKRSYSGYLRTLPSAETFDQPRKLPTSIITLDKTSLKNNIPVSQKANHPPNQKDLPSNKKGRRSNEIKGGSKPPQEIFKVARIKKSNNSPRSAASSQKTANKPGKMPNYQSFSKTQWGSGWVGDQPRTAFASRGFPGRGRGGRGRGGSWRPNKPPNSKDDLPFVALPDDVPSIAINVGPDNFIAFHGFDSVFTTQHNFPILVDDKIYESCDHFYQIRKVVDLCGEEALNNDLSGSVRNSKGQRIDGKNLPRSHDSKSFSVTARAILKEKKIAKEKVDEWRLTNGLQAIQTSMKAKVSQSAHLREALKESGQAMLVHAYAGDSIYGTGCTVLKVKKWLEDLHKSGAKTIKIPAEFPMNSETVKTCPTFAQGRNILGVILMQLREMLINNRIVVIDMSDVFSALRSSEMDIDNKDDGFQIGGGTVQSKIGTTLF</sequence>
<feature type="region of interest" description="Disordered" evidence="1">
    <location>
        <begin position="136"/>
        <end position="255"/>
    </location>
</feature>
<dbReference type="EMBL" id="CAJGYM010000028">
    <property type="protein sequence ID" value="CAD6192553.1"/>
    <property type="molecule type" value="Genomic_DNA"/>
</dbReference>
<feature type="compositionally biased region" description="Polar residues" evidence="1">
    <location>
        <begin position="182"/>
        <end position="196"/>
    </location>
</feature>
<dbReference type="Pfam" id="PF08719">
    <property type="entry name" value="NADAR"/>
    <property type="match status" value="1"/>
</dbReference>
<feature type="compositionally biased region" description="Polar residues" evidence="1">
    <location>
        <begin position="136"/>
        <end position="146"/>
    </location>
</feature>
<evidence type="ECO:0000313" key="4">
    <source>
        <dbReference type="Proteomes" id="UP000835052"/>
    </source>
</evidence>
<organism evidence="3 4">
    <name type="scientific">Caenorhabditis auriculariae</name>
    <dbReference type="NCBI Taxonomy" id="2777116"/>
    <lineage>
        <taxon>Eukaryota</taxon>
        <taxon>Metazoa</taxon>
        <taxon>Ecdysozoa</taxon>
        <taxon>Nematoda</taxon>
        <taxon>Chromadorea</taxon>
        <taxon>Rhabditida</taxon>
        <taxon>Rhabditina</taxon>
        <taxon>Rhabditomorpha</taxon>
        <taxon>Rhabditoidea</taxon>
        <taxon>Rhabditidae</taxon>
        <taxon>Peloderinae</taxon>
        <taxon>Caenorhabditis</taxon>
    </lineage>
</organism>
<evidence type="ECO:0000256" key="1">
    <source>
        <dbReference type="SAM" id="MobiDB-lite"/>
    </source>
</evidence>
<evidence type="ECO:0000313" key="3">
    <source>
        <dbReference type="EMBL" id="CAD6192553.1"/>
    </source>
</evidence>
<dbReference type="Gene3D" id="1.10.357.40">
    <property type="entry name" value="YbiA-like"/>
    <property type="match status" value="1"/>
</dbReference>
<accession>A0A8S1H9C6</accession>
<feature type="compositionally biased region" description="Polar residues" evidence="1">
    <location>
        <begin position="36"/>
        <end position="54"/>
    </location>
</feature>
<feature type="compositionally biased region" description="Polar residues" evidence="1">
    <location>
        <begin position="204"/>
        <end position="214"/>
    </location>
</feature>
<evidence type="ECO:0000259" key="2">
    <source>
        <dbReference type="Pfam" id="PF08719"/>
    </source>
</evidence>